<dbReference type="AlphaFoldDB" id="A0A174CS37"/>
<comment type="caution">
    <text evidence="1">The sequence shown here is derived from an EMBL/GenBank/DDBJ whole genome shotgun (WGS) entry which is preliminary data.</text>
</comment>
<sequence>MKKIARRNFLKLVGVSASIPILQSLPIASASATDLSDYPLLKDGIFDFENTDITQYVDDVQEVFGSEKDMIEEMLSSGELTPQDLKQHLLELAEQPSSVLVERGFSESQIAIIEEYDGIEDAFDYLYAPNERTGIARSSATVKFLYGLAGSGSRQKVTIAYDIKWSERPIYVGIDSFGIGWIAADSSSHQLATKTASAVGEVSYCYASTGNSAGLSSSVDMDTSQSGGVVGTPVIINHQNTSTYGKHISGTVGVGTQSNSSNMETIQIFVAYAHSTVSVTFSADVALQWKQVGMSINFTPQKKTTIIARGNATFKYNGQGYQTAGTV</sequence>
<evidence type="ECO:0000313" key="1">
    <source>
        <dbReference type="EMBL" id="PDX58583.1"/>
    </source>
</evidence>
<evidence type="ECO:0000313" key="2">
    <source>
        <dbReference type="Proteomes" id="UP000220752"/>
    </source>
</evidence>
<dbReference type="OrthoDB" id="2084874at2"/>
<name>A0A174CS37_9FIRM</name>
<dbReference type="PROSITE" id="PS51318">
    <property type="entry name" value="TAT"/>
    <property type="match status" value="1"/>
</dbReference>
<dbReference type="InterPro" id="IPR006311">
    <property type="entry name" value="TAT_signal"/>
</dbReference>
<dbReference type="Proteomes" id="UP000220752">
    <property type="component" value="Unassembled WGS sequence"/>
</dbReference>
<reference evidence="1 2" key="1">
    <citation type="journal article" date="2017" name="Front. Microbiol.">
        <title>New Insights into the Diversity of the Genus Faecalibacterium.</title>
        <authorList>
            <person name="Benevides L."/>
            <person name="Burman S."/>
            <person name="Martin R."/>
            <person name="Robert V."/>
            <person name="Thomas M."/>
            <person name="Miquel S."/>
            <person name="Chain F."/>
            <person name="Sokol H."/>
            <person name="Bermudez-Humaran L.G."/>
            <person name="Morrison M."/>
            <person name="Langella P."/>
            <person name="Azevedo V.A."/>
            <person name="Chatel J.M."/>
            <person name="Soares S."/>
        </authorList>
    </citation>
    <scope>NUCLEOTIDE SEQUENCE [LARGE SCALE GENOMIC DNA]</scope>
    <source>
        <strain evidence="2">CNCM I-4540</strain>
    </source>
</reference>
<keyword evidence="2" id="KW-1185">Reference proteome</keyword>
<dbReference type="EMBL" id="NMTQ01000027">
    <property type="protein sequence ID" value="PDX58583.1"/>
    <property type="molecule type" value="Genomic_DNA"/>
</dbReference>
<gene>
    <name evidence="1" type="ORF">CGS46_07625</name>
</gene>
<protein>
    <submittedName>
        <fullName evidence="1">Uncharacterized protein</fullName>
    </submittedName>
</protein>
<proteinExistence type="predicted"/>
<accession>A0A174CS37</accession>
<organism evidence="1 2">
    <name type="scientific">Faecalibacterium langellae</name>
    <dbReference type="NCBI Taxonomy" id="3435293"/>
    <lineage>
        <taxon>Bacteria</taxon>
        <taxon>Bacillati</taxon>
        <taxon>Bacillota</taxon>
        <taxon>Clostridia</taxon>
        <taxon>Eubacteriales</taxon>
        <taxon>Oscillospiraceae</taxon>
        <taxon>Faecalibacterium</taxon>
    </lineage>
</organism>